<evidence type="ECO:0000313" key="2">
    <source>
        <dbReference type="EMBL" id="OXA59602.1"/>
    </source>
</evidence>
<dbReference type="EMBL" id="LNIX01000002">
    <property type="protein sequence ID" value="OXA59602.1"/>
    <property type="molecule type" value="Genomic_DNA"/>
</dbReference>
<reference evidence="2 3" key="1">
    <citation type="submission" date="2015-12" db="EMBL/GenBank/DDBJ databases">
        <title>The genome of Folsomia candida.</title>
        <authorList>
            <person name="Faddeeva A."/>
            <person name="Derks M.F."/>
            <person name="Anvar Y."/>
            <person name="Smit S."/>
            <person name="Van Straalen N."/>
            <person name="Roelofs D."/>
        </authorList>
    </citation>
    <scope>NUCLEOTIDE SEQUENCE [LARGE SCALE GENOMIC DNA]</scope>
    <source>
        <strain evidence="2 3">VU population</strain>
        <tissue evidence="2">Whole body</tissue>
    </source>
</reference>
<sequence>METEYIYEADLNTFGQGGDGAEEVQGQSSDVDSVTAAAVAGIAEEQDMSAGVEGTMDVDSSEIIAAGVVDGGMISTDHISLMGPPHTAHPEVEISTEDQLRSVERLDRSSPDLWPQNLPTAAQHIIAKNSLKSGESEQPLGIWAQGLDPEDINLLHQFGSLTSSSLVEEVKKLQNIAYQLGLEEGKEMTRGKLLHVLDENDILTSASEQAKYLQSLWK</sequence>
<dbReference type="Proteomes" id="UP000198287">
    <property type="component" value="Unassembled WGS sequence"/>
</dbReference>
<accession>A0A226EPQ8</accession>
<dbReference type="PANTHER" id="PTHR31489">
    <property type="entry name" value="LIN52 FAMILY MEMBER"/>
    <property type="match status" value="1"/>
</dbReference>
<protein>
    <submittedName>
        <fullName evidence="2">Protein lin-52</fullName>
    </submittedName>
</protein>
<dbReference type="GO" id="GO:0070176">
    <property type="term" value="C:DRM complex"/>
    <property type="evidence" value="ECO:0007669"/>
    <property type="project" value="InterPro"/>
</dbReference>
<name>A0A226EPQ8_FOLCA</name>
<dbReference type="GO" id="GO:0006355">
    <property type="term" value="P:regulation of DNA-templated transcription"/>
    <property type="evidence" value="ECO:0007669"/>
    <property type="project" value="InterPro"/>
</dbReference>
<keyword evidence="3" id="KW-1185">Reference proteome</keyword>
<evidence type="ECO:0000256" key="1">
    <source>
        <dbReference type="ARBA" id="ARBA00005456"/>
    </source>
</evidence>
<comment type="similarity">
    <text evidence="1">Belongs to the lin-52 family.</text>
</comment>
<comment type="caution">
    <text evidence="2">The sequence shown here is derived from an EMBL/GenBank/DDBJ whole genome shotgun (WGS) entry which is preliminary data.</text>
</comment>
<dbReference type="STRING" id="158441.A0A226EPQ8"/>
<proteinExistence type="inferred from homology"/>
<dbReference type="Pfam" id="PF10044">
    <property type="entry name" value="LIN52"/>
    <property type="match status" value="1"/>
</dbReference>
<evidence type="ECO:0000313" key="3">
    <source>
        <dbReference type="Proteomes" id="UP000198287"/>
    </source>
</evidence>
<gene>
    <name evidence="2" type="ORF">Fcan01_06058</name>
</gene>
<dbReference type="InterPro" id="IPR018737">
    <property type="entry name" value="DREAM_LIN52"/>
</dbReference>
<organism evidence="2 3">
    <name type="scientific">Folsomia candida</name>
    <name type="common">Springtail</name>
    <dbReference type="NCBI Taxonomy" id="158441"/>
    <lineage>
        <taxon>Eukaryota</taxon>
        <taxon>Metazoa</taxon>
        <taxon>Ecdysozoa</taxon>
        <taxon>Arthropoda</taxon>
        <taxon>Hexapoda</taxon>
        <taxon>Collembola</taxon>
        <taxon>Entomobryomorpha</taxon>
        <taxon>Isotomoidea</taxon>
        <taxon>Isotomidae</taxon>
        <taxon>Proisotominae</taxon>
        <taxon>Folsomia</taxon>
    </lineage>
</organism>
<dbReference type="OrthoDB" id="5834362at2759"/>
<dbReference type="PANTHER" id="PTHR31489:SF2">
    <property type="entry name" value="PROTEIN LIN-52 HOMOLOG"/>
    <property type="match status" value="1"/>
</dbReference>
<dbReference type="OMA" id="LGIWAQG"/>
<dbReference type="AlphaFoldDB" id="A0A226EPQ8"/>